<protein>
    <submittedName>
        <fullName evidence="1">Uncharacterized protein</fullName>
    </submittedName>
</protein>
<gene>
    <name evidence="1" type="ORF">KC19_10G115500</name>
</gene>
<keyword evidence="2" id="KW-1185">Reference proteome</keyword>
<dbReference type="AlphaFoldDB" id="A0A8T0GKR0"/>
<sequence>MDSKAVLRSKPRGSAQENVLERTKVVNMFSCKLLSSWCIHFAQKLALREFVGTLERA</sequence>
<proteinExistence type="predicted"/>
<organism evidence="1 2">
    <name type="scientific">Ceratodon purpureus</name>
    <name type="common">Fire moss</name>
    <name type="synonym">Dicranum purpureum</name>
    <dbReference type="NCBI Taxonomy" id="3225"/>
    <lineage>
        <taxon>Eukaryota</taxon>
        <taxon>Viridiplantae</taxon>
        <taxon>Streptophyta</taxon>
        <taxon>Embryophyta</taxon>
        <taxon>Bryophyta</taxon>
        <taxon>Bryophytina</taxon>
        <taxon>Bryopsida</taxon>
        <taxon>Dicranidae</taxon>
        <taxon>Pseudoditrichales</taxon>
        <taxon>Ditrichaceae</taxon>
        <taxon>Ceratodon</taxon>
    </lineage>
</organism>
<accession>A0A8T0GKR0</accession>
<dbReference type="Proteomes" id="UP000822688">
    <property type="component" value="Chromosome 10"/>
</dbReference>
<name>A0A8T0GKR0_CERPU</name>
<comment type="caution">
    <text evidence="1">The sequence shown here is derived from an EMBL/GenBank/DDBJ whole genome shotgun (WGS) entry which is preliminary data.</text>
</comment>
<evidence type="ECO:0000313" key="1">
    <source>
        <dbReference type="EMBL" id="KAG0559580.1"/>
    </source>
</evidence>
<reference evidence="1" key="1">
    <citation type="submission" date="2020-06" db="EMBL/GenBank/DDBJ databases">
        <title>WGS assembly of Ceratodon purpureus strain R40.</title>
        <authorList>
            <person name="Carey S.B."/>
            <person name="Jenkins J."/>
            <person name="Shu S."/>
            <person name="Lovell J.T."/>
            <person name="Sreedasyam A."/>
            <person name="Maumus F."/>
            <person name="Tiley G.P."/>
            <person name="Fernandez-Pozo N."/>
            <person name="Barry K."/>
            <person name="Chen C."/>
            <person name="Wang M."/>
            <person name="Lipzen A."/>
            <person name="Daum C."/>
            <person name="Saski C.A."/>
            <person name="Payton A.C."/>
            <person name="Mcbreen J.C."/>
            <person name="Conrad R.E."/>
            <person name="Kollar L.M."/>
            <person name="Olsson S."/>
            <person name="Huttunen S."/>
            <person name="Landis J.B."/>
            <person name="Wickett N.J."/>
            <person name="Johnson M.G."/>
            <person name="Rensing S.A."/>
            <person name="Grimwood J."/>
            <person name="Schmutz J."/>
            <person name="Mcdaniel S.F."/>
        </authorList>
    </citation>
    <scope>NUCLEOTIDE SEQUENCE</scope>
    <source>
        <strain evidence="1">R40</strain>
    </source>
</reference>
<evidence type="ECO:0000313" key="2">
    <source>
        <dbReference type="Proteomes" id="UP000822688"/>
    </source>
</evidence>
<dbReference type="EMBL" id="CM026431">
    <property type="protein sequence ID" value="KAG0559580.1"/>
    <property type="molecule type" value="Genomic_DNA"/>
</dbReference>